<evidence type="ECO:0000313" key="10">
    <source>
        <dbReference type="EMBL" id="QXT63952.1"/>
    </source>
</evidence>
<keyword evidence="8" id="KW-0963">Cytoplasm</keyword>
<name>A0ABX8SKR0_9ACTN</name>
<comment type="subunit">
    <text evidence="8">Homodimer.</text>
</comment>
<evidence type="ECO:0000313" key="11">
    <source>
        <dbReference type="Proteomes" id="UP000824504"/>
    </source>
</evidence>
<feature type="binding site" evidence="8">
    <location>
        <begin position="217"/>
        <end position="218"/>
    </location>
    <ligand>
        <name>substrate</name>
    </ligand>
</feature>
<feature type="binding site" evidence="8">
    <location>
        <position position="189"/>
    </location>
    <ligand>
        <name>substrate</name>
    </ligand>
</feature>
<evidence type="ECO:0000256" key="3">
    <source>
        <dbReference type="ARBA" id="ARBA00013080"/>
    </source>
</evidence>
<feature type="active site" evidence="9">
    <location>
        <position position="82"/>
    </location>
</feature>
<feature type="active site" description="Proton acceptor" evidence="8">
    <location>
        <position position="216"/>
    </location>
</feature>
<protein>
    <recommendedName>
        <fullName evidence="3 8">Diaminopimelate epimerase</fullName>
        <shortName evidence="8">DAP epimerase</shortName>
        <ecNumber evidence="3 8">5.1.1.7</ecNumber>
    </recommendedName>
    <alternativeName>
        <fullName evidence="8">PLP-independent amino acid racemase</fullName>
    </alternativeName>
</protein>
<dbReference type="EMBL" id="CP079216">
    <property type="protein sequence ID" value="QXT63952.1"/>
    <property type="molecule type" value="Genomic_DNA"/>
</dbReference>
<accession>A0ABX8SKR0</accession>
<dbReference type="NCBIfam" id="TIGR00652">
    <property type="entry name" value="DapF"/>
    <property type="match status" value="1"/>
</dbReference>
<keyword evidence="6 8" id="KW-0413">Isomerase</keyword>
<dbReference type="PANTHER" id="PTHR31689">
    <property type="entry name" value="DIAMINOPIMELATE EPIMERASE, CHLOROPLASTIC"/>
    <property type="match status" value="1"/>
</dbReference>
<keyword evidence="5 8" id="KW-0457">Lysine biosynthesis</keyword>
<comment type="function">
    <text evidence="8">Catalyzes the stereoinversion of LL-2,6-diaminopimelate (L,L-DAP) to meso-diaminopimelate (meso-DAP), a precursor of L-lysine and an essential component of the bacterial peptidoglycan.</text>
</comment>
<keyword evidence="4 8" id="KW-0028">Amino-acid biosynthesis</keyword>
<sequence>MRRYSFHKGHGTENDFIILDDSYGLHDMQPELIAHLCDRRAGVGADGVLRVIRAGQIGCWDGDPQLWFMDYYNADGSIAEMCGNGLRVFARHLINEQLVTSGSFDVATRAGVKHVEIGHQGLISVGVGRVTLLDEPVQVTADGRTWNARKVSVGNPHAVAFVDDGVLDDLPLHEAPAWEPASAFPDGVNVEFVHVDGPGRLGMRVYERGVGETRSCGTGVVASAAAYRAASGHEGPVQVHVPGGDLEVTFDGDEATLTGPAVIIGRGELWL</sequence>
<evidence type="ECO:0000256" key="6">
    <source>
        <dbReference type="ARBA" id="ARBA00023235"/>
    </source>
</evidence>
<evidence type="ECO:0000256" key="7">
    <source>
        <dbReference type="ARBA" id="ARBA00051712"/>
    </source>
</evidence>
<dbReference type="Pfam" id="PF01678">
    <property type="entry name" value="DAP_epimerase"/>
    <property type="match status" value="2"/>
</dbReference>
<evidence type="ECO:0000256" key="1">
    <source>
        <dbReference type="ARBA" id="ARBA00005196"/>
    </source>
</evidence>
<dbReference type="EC" id="5.1.1.7" evidence="3 8"/>
<proteinExistence type="inferred from homology"/>
<dbReference type="RefSeq" id="WP_219083878.1">
    <property type="nucleotide sequence ID" value="NZ_CP079216.1"/>
</dbReference>
<feature type="site" description="Could be important to modulate the pK values of the two catalytic cysteine residues" evidence="8">
    <location>
        <position position="207"/>
    </location>
</feature>
<comment type="caution">
    <text evidence="8">Lacks conserved residue(s) required for the propagation of feature annotation.</text>
</comment>
<gene>
    <name evidence="8 10" type="primary">dapF</name>
    <name evidence="10" type="ORF">KDB89_05720</name>
</gene>
<dbReference type="GO" id="GO:0008837">
    <property type="term" value="F:diaminopimelate epimerase activity"/>
    <property type="evidence" value="ECO:0007669"/>
    <property type="project" value="UniProtKB-EC"/>
</dbReference>
<comment type="catalytic activity">
    <reaction evidence="7 8">
        <text>(2S,6S)-2,6-diaminopimelate = meso-2,6-diaminopimelate</text>
        <dbReference type="Rhea" id="RHEA:15393"/>
        <dbReference type="ChEBI" id="CHEBI:57609"/>
        <dbReference type="ChEBI" id="CHEBI:57791"/>
        <dbReference type="EC" id="5.1.1.7"/>
    </reaction>
</comment>
<evidence type="ECO:0000256" key="4">
    <source>
        <dbReference type="ARBA" id="ARBA00022605"/>
    </source>
</evidence>
<comment type="similarity">
    <text evidence="2 8">Belongs to the diaminopimelate epimerase family.</text>
</comment>
<organism evidence="10 11">
    <name type="scientific">Tessaracoccus palaemonis</name>
    <dbReference type="NCBI Taxonomy" id="2829499"/>
    <lineage>
        <taxon>Bacteria</taxon>
        <taxon>Bacillati</taxon>
        <taxon>Actinomycetota</taxon>
        <taxon>Actinomycetes</taxon>
        <taxon>Propionibacteriales</taxon>
        <taxon>Propionibacteriaceae</taxon>
        <taxon>Tessaracoccus</taxon>
    </lineage>
</organism>
<feature type="site" description="Could be important to modulate the pK values of the two catalytic cysteine residues" evidence="8">
    <location>
        <position position="157"/>
    </location>
</feature>
<feature type="binding site" evidence="8">
    <location>
        <begin position="207"/>
        <end position="208"/>
    </location>
    <ligand>
        <name>substrate</name>
    </ligand>
</feature>
<dbReference type="InterPro" id="IPR001653">
    <property type="entry name" value="DAP_epimerase_DapF"/>
</dbReference>
<dbReference type="HAMAP" id="MF_00197">
    <property type="entry name" value="DAP_epimerase"/>
    <property type="match status" value="1"/>
</dbReference>
<feature type="binding site" evidence="8">
    <location>
        <position position="73"/>
    </location>
    <ligand>
        <name>substrate</name>
    </ligand>
</feature>
<dbReference type="PANTHER" id="PTHR31689:SF0">
    <property type="entry name" value="DIAMINOPIMELATE EPIMERASE"/>
    <property type="match status" value="1"/>
</dbReference>
<comment type="subcellular location">
    <subcellularLocation>
        <location evidence="8">Cytoplasm</location>
    </subcellularLocation>
</comment>
<feature type="active site" description="Proton donor" evidence="8">
    <location>
        <position position="82"/>
    </location>
</feature>
<dbReference type="PROSITE" id="PS01326">
    <property type="entry name" value="DAP_EPIMERASE"/>
    <property type="match status" value="1"/>
</dbReference>
<dbReference type="InterPro" id="IPR018510">
    <property type="entry name" value="DAP_epimerase_AS"/>
</dbReference>
<dbReference type="Proteomes" id="UP000824504">
    <property type="component" value="Chromosome"/>
</dbReference>
<comment type="pathway">
    <text evidence="1 8">Amino-acid biosynthesis; L-lysine biosynthesis via DAP pathway; DL-2,6-diaminopimelate from LL-2,6-diaminopimelate: step 1/1.</text>
</comment>
<feature type="binding site" evidence="8">
    <location>
        <position position="14"/>
    </location>
    <ligand>
        <name>substrate</name>
    </ligand>
</feature>
<evidence type="ECO:0000256" key="8">
    <source>
        <dbReference type="HAMAP-Rule" id="MF_00197"/>
    </source>
</evidence>
<evidence type="ECO:0000256" key="2">
    <source>
        <dbReference type="ARBA" id="ARBA00010219"/>
    </source>
</evidence>
<feature type="binding site" evidence="8">
    <location>
        <begin position="83"/>
        <end position="84"/>
    </location>
    <ligand>
        <name>substrate</name>
    </ligand>
</feature>
<keyword evidence="11" id="KW-1185">Reference proteome</keyword>
<evidence type="ECO:0000256" key="5">
    <source>
        <dbReference type="ARBA" id="ARBA00023154"/>
    </source>
</evidence>
<reference evidence="10 11" key="1">
    <citation type="submission" date="2021-07" db="EMBL/GenBank/DDBJ databases">
        <title>complete genome sequencing of Tessaracoccus sp.J1M15.</title>
        <authorList>
            <person name="Bae J.-W."/>
            <person name="Kim D.-y."/>
        </authorList>
    </citation>
    <scope>NUCLEOTIDE SEQUENCE [LARGE SCALE GENOMIC DNA]</scope>
    <source>
        <strain evidence="10 11">J1M15</strain>
    </source>
</reference>
<evidence type="ECO:0000256" key="9">
    <source>
        <dbReference type="PROSITE-ProRule" id="PRU10125"/>
    </source>
</evidence>
<feature type="binding site" evidence="8">
    <location>
        <position position="155"/>
    </location>
    <ligand>
        <name>substrate</name>
    </ligand>
</feature>